<name>C6Q0V1_9CLOT</name>
<dbReference type="Proteomes" id="UP000004198">
    <property type="component" value="Unassembled WGS sequence"/>
</dbReference>
<evidence type="ECO:0000313" key="1">
    <source>
        <dbReference type="EMBL" id="EET84883.1"/>
    </source>
</evidence>
<dbReference type="RefSeq" id="WP_007063553.1">
    <property type="nucleotide sequence ID" value="NZ_ACVI01000123.1"/>
</dbReference>
<organism evidence="1 2">
    <name type="scientific">Clostridium carboxidivorans P7</name>
    <dbReference type="NCBI Taxonomy" id="536227"/>
    <lineage>
        <taxon>Bacteria</taxon>
        <taxon>Bacillati</taxon>
        <taxon>Bacillota</taxon>
        <taxon>Clostridia</taxon>
        <taxon>Eubacteriales</taxon>
        <taxon>Clostridiaceae</taxon>
        <taxon>Clostridium</taxon>
    </lineage>
</organism>
<dbReference type="InterPro" id="IPR036365">
    <property type="entry name" value="PGBD-like_sf"/>
</dbReference>
<dbReference type="EMBL" id="ACVI01000123">
    <property type="protein sequence ID" value="EET84883.1"/>
    <property type="molecule type" value="Genomic_DNA"/>
</dbReference>
<accession>C6Q0V1</accession>
<dbReference type="SUPFAM" id="SSF47090">
    <property type="entry name" value="PGBD-like"/>
    <property type="match status" value="1"/>
</dbReference>
<dbReference type="AlphaFoldDB" id="C6Q0V1"/>
<proteinExistence type="predicted"/>
<protein>
    <submittedName>
        <fullName evidence="1">Uncharacterized protein</fullName>
    </submittedName>
</protein>
<evidence type="ECO:0000313" key="2">
    <source>
        <dbReference type="Proteomes" id="UP000004198"/>
    </source>
</evidence>
<dbReference type="eggNOG" id="COG0860">
    <property type="taxonomic scope" value="Bacteria"/>
</dbReference>
<reference evidence="1 2" key="1">
    <citation type="submission" date="2009-06" db="EMBL/GenBank/DDBJ databases">
        <title>The draft genome of Clostridium carboxidivorans P7.</title>
        <authorList>
            <consortium name="US DOE Joint Genome Institute (JGI-PGF)"/>
            <person name="Lucas S."/>
            <person name="Copeland A."/>
            <person name="Lapidus A."/>
            <person name="Glavina del Rio T."/>
            <person name="Tice H."/>
            <person name="Bruce D."/>
            <person name="Goodwin L."/>
            <person name="Pitluck S."/>
            <person name="Larimer F."/>
            <person name="Land M.L."/>
            <person name="Hauser L."/>
            <person name="Hemme C.L."/>
        </authorList>
    </citation>
    <scope>NUCLEOTIDE SEQUENCE [LARGE SCALE GENOMIC DNA]</scope>
    <source>
        <strain evidence="1 2">P7</strain>
    </source>
</reference>
<gene>
    <name evidence="1" type="ORF">CcarbDRAFT_4668</name>
</gene>
<keyword evidence="2" id="KW-1185">Reference proteome</keyword>
<comment type="caution">
    <text evidence="1">The sequence shown here is derived from an EMBL/GenBank/DDBJ whole genome shotgun (WGS) entry which is preliminary data.</text>
</comment>
<sequence>MNTPIMGKSLITPKQCENFLRKQNSNAPYLANIYRKYCDIYGIRLECIWVQMCLETNYLRYSDTSITTLDMHNYAGLGALDNNGRRQALIFTTEDEGVKCHVQHLYAYCTTNPLPKNEILIDPRFKYVIRGIAPNIENLGSGVWASDKSYSSKLLKLLNQLLSNSSEKQINLNNTVVDEVTIVQDGAVVNTLDNSMTYAFIKSIQHDLQRLSCLEPGESNATGSIDNKTKQAIIQFRYIVDLPSGSNIDNSFINALNLITKKPTIGEGWPSNPIATKFIKWYIGITPKNELWDIDTVEKVKVWQVKAGIWSVYGADGVIREKDWNKILK</sequence>